<comment type="caution">
    <text evidence="3">The sequence shown here is derived from an EMBL/GenBank/DDBJ whole genome shotgun (WGS) entry which is preliminary data.</text>
</comment>
<dbReference type="NCBIfam" id="NF033516">
    <property type="entry name" value="transpos_IS3"/>
    <property type="match status" value="1"/>
</dbReference>
<dbReference type="Pfam" id="PF00665">
    <property type="entry name" value="rve"/>
    <property type="match status" value="1"/>
</dbReference>
<evidence type="ECO:0000313" key="3">
    <source>
        <dbReference type="EMBL" id="ETI70909.1"/>
    </source>
</evidence>
<dbReference type="InterPro" id="IPR050900">
    <property type="entry name" value="Transposase_IS3/IS150/IS904"/>
</dbReference>
<name>A0AB94IUX5_9BACI</name>
<dbReference type="RefSeq" id="WP_024026232.1">
    <property type="nucleotide sequence ID" value="NZ_ALAN01000002.1"/>
</dbReference>
<dbReference type="Proteomes" id="UP000018877">
    <property type="component" value="Unassembled WGS sequence"/>
</dbReference>
<proteinExistence type="predicted"/>
<sequence length="282" mass="33056">MESKYPISKICEKLEVSRAGYYKYIRNKGKDKKENKTETELKENITIIFHEHHKNYGYRKIRAELQDKYNLIVGEKVVRRLMHELGFKCQARKKNKKSVSENRVNNGAGHIYPNLLKRDFTTSKKSEKWVTDVTEFPIGNTKLFLSSLMDLHDNYILGYQLSESHDVQLVEDTLIAALKTRKKEEGIILHSDRGMPYRSNRWKELMNEHTIIPSMSRKANALDNACAESFFSFLKSERKQLKNIKNIDEAKQIIHDYIDYYNHNRIQGVLGYKTPKQYAAAC</sequence>
<organism evidence="3 4">
    <name type="scientific">Neobacillus vireti LMG 21834</name>
    <dbReference type="NCBI Taxonomy" id="1131730"/>
    <lineage>
        <taxon>Bacteria</taxon>
        <taxon>Bacillati</taxon>
        <taxon>Bacillota</taxon>
        <taxon>Bacilli</taxon>
        <taxon>Bacillales</taxon>
        <taxon>Bacillaceae</taxon>
        <taxon>Neobacillus</taxon>
    </lineage>
</organism>
<comment type="function">
    <text evidence="1">Involved in the transposition of the insertion sequence.</text>
</comment>
<dbReference type="GO" id="GO:0003676">
    <property type="term" value="F:nucleic acid binding"/>
    <property type="evidence" value="ECO:0007669"/>
    <property type="project" value="InterPro"/>
</dbReference>
<dbReference type="InterPro" id="IPR012337">
    <property type="entry name" value="RNaseH-like_sf"/>
</dbReference>
<evidence type="ECO:0000256" key="1">
    <source>
        <dbReference type="ARBA" id="ARBA00002286"/>
    </source>
</evidence>
<dbReference type="InterPro" id="IPR001584">
    <property type="entry name" value="Integrase_cat-core"/>
</dbReference>
<keyword evidence="4" id="KW-1185">Reference proteome</keyword>
<dbReference type="EMBL" id="ALAN01000002">
    <property type="protein sequence ID" value="ETI70909.1"/>
    <property type="molecule type" value="Genomic_DNA"/>
</dbReference>
<dbReference type="AlphaFoldDB" id="A0AB94IUX5"/>
<dbReference type="InterPro" id="IPR048020">
    <property type="entry name" value="Transpos_IS3"/>
</dbReference>
<dbReference type="InterPro" id="IPR036397">
    <property type="entry name" value="RNaseH_sf"/>
</dbReference>
<protein>
    <submittedName>
        <fullName evidence="3">Transposase</fullName>
    </submittedName>
</protein>
<dbReference type="Pfam" id="PF13333">
    <property type="entry name" value="rve_2"/>
    <property type="match status" value="1"/>
</dbReference>
<dbReference type="InterPro" id="IPR025948">
    <property type="entry name" value="HTH-like_dom"/>
</dbReference>
<dbReference type="PANTHER" id="PTHR46889">
    <property type="entry name" value="TRANSPOSASE INSF FOR INSERTION SEQUENCE IS3B-RELATED"/>
    <property type="match status" value="1"/>
</dbReference>
<gene>
    <name evidence="3" type="ORF">BAVI_00020</name>
</gene>
<dbReference type="PANTHER" id="PTHR46889:SF4">
    <property type="entry name" value="TRANSPOSASE INSO FOR INSERTION SEQUENCE ELEMENT IS911B-RELATED"/>
    <property type="match status" value="1"/>
</dbReference>
<evidence type="ECO:0000313" key="4">
    <source>
        <dbReference type="Proteomes" id="UP000018877"/>
    </source>
</evidence>
<evidence type="ECO:0000259" key="2">
    <source>
        <dbReference type="PROSITE" id="PS50994"/>
    </source>
</evidence>
<dbReference type="Pfam" id="PF13276">
    <property type="entry name" value="HTH_21"/>
    <property type="match status" value="1"/>
</dbReference>
<dbReference type="SUPFAM" id="SSF53098">
    <property type="entry name" value="Ribonuclease H-like"/>
    <property type="match status" value="1"/>
</dbReference>
<dbReference type="PROSITE" id="PS50994">
    <property type="entry name" value="INTEGRASE"/>
    <property type="match status" value="1"/>
</dbReference>
<dbReference type="Gene3D" id="3.30.420.10">
    <property type="entry name" value="Ribonuclease H-like superfamily/Ribonuclease H"/>
    <property type="match status" value="1"/>
</dbReference>
<accession>A0AB94IUX5</accession>
<reference evidence="3 4" key="1">
    <citation type="journal article" date="2014" name="Environ. Microbiol.">
        <title>The nitrate-ammonifying and nosZ-carrying bacterium Bacillus vireti is a potent source and sink for nitric and nitrous oxide under high nitrate conditions.</title>
        <authorList>
            <person name="Mania D."/>
            <person name="Heylen K."/>
            <person name="van Spanning R.J."/>
            <person name="Frostegard A."/>
        </authorList>
    </citation>
    <scope>NUCLEOTIDE SEQUENCE [LARGE SCALE GENOMIC DNA]</scope>
    <source>
        <strain evidence="3 4">LMG 21834</strain>
    </source>
</reference>
<feature type="domain" description="Integrase catalytic" evidence="2">
    <location>
        <begin position="121"/>
        <end position="282"/>
    </location>
</feature>
<dbReference type="GO" id="GO:0015074">
    <property type="term" value="P:DNA integration"/>
    <property type="evidence" value="ECO:0007669"/>
    <property type="project" value="InterPro"/>
</dbReference>